<dbReference type="InterPro" id="IPR003715">
    <property type="entry name" value="Poly_export_N"/>
</dbReference>
<feature type="signal peptide" evidence="2">
    <location>
        <begin position="1"/>
        <end position="25"/>
    </location>
</feature>
<dbReference type="InterPro" id="IPR017477">
    <property type="entry name" value="PEP-CTERM_polysacc_export"/>
</dbReference>
<reference evidence="5 6" key="1">
    <citation type="submission" date="2019-02" db="EMBL/GenBank/DDBJ databases">
        <title>Marinobacter halodurans sp. nov., a marine bacterium isolated from sea tidal flat.</title>
        <authorList>
            <person name="Yoo Y."/>
            <person name="Lee D.W."/>
            <person name="Kim B.S."/>
            <person name="Kim J.-J."/>
        </authorList>
    </citation>
    <scope>NUCLEOTIDE SEQUENCE [LARGE SCALE GENOMIC DNA]</scope>
    <source>
        <strain evidence="5 6">YJ-S3-2</strain>
    </source>
</reference>
<evidence type="ECO:0000313" key="5">
    <source>
        <dbReference type="EMBL" id="TBW51571.1"/>
    </source>
</evidence>
<feature type="chain" id="PRO_5046328262" evidence="2">
    <location>
        <begin position="26"/>
        <end position="208"/>
    </location>
</feature>
<keyword evidence="6" id="KW-1185">Reference proteome</keyword>
<evidence type="ECO:0000256" key="2">
    <source>
        <dbReference type="SAM" id="SignalP"/>
    </source>
</evidence>
<gene>
    <name evidence="5" type="ORF">EZI54_17000</name>
</gene>
<dbReference type="PANTHER" id="PTHR33619:SF3">
    <property type="entry name" value="POLYSACCHARIDE EXPORT PROTEIN GFCE-RELATED"/>
    <property type="match status" value="1"/>
</dbReference>
<dbReference type="RefSeq" id="WP_131483076.1">
    <property type="nucleotide sequence ID" value="NZ_SJDL01000030.1"/>
</dbReference>
<dbReference type="NCBIfam" id="TIGR03027">
    <property type="entry name" value="pepcterm_export"/>
    <property type="match status" value="1"/>
</dbReference>
<name>A0ABY1ZGU1_9GAMM</name>
<evidence type="ECO:0000259" key="4">
    <source>
        <dbReference type="Pfam" id="PF10531"/>
    </source>
</evidence>
<dbReference type="PROSITE" id="PS51257">
    <property type="entry name" value="PROKAR_LIPOPROTEIN"/>
    <property type="match status" value="1"/>
</dbReference>
<dbReference type="Gene3D" id="3.10.560.10">
    <property type="entry name" value="Outer membrane lipoprotein wza domain like"/>
    <property type="match status" value="1"/>
</dbReference>
<dbReference type="EMBL" id="SJDL01000030">
    <property type="protein sequence ID" value="TBW51571.1"/>
    <property type="molecule type" value="Genomic_DNA"/>
</dbReference>
<feature type="domain" description="Polysaccharide export protein N-terminal" evidence="3">
    <location>
        <begin position="40"/>
        <end position="112"/>
    </location>
</feature>
<dbReference type="Pfam" id="PF02563">
    <property type="entry name" value="Poly_export"/>
    <property type="match status" value="1"/>
</dbReference>
<dbReference type="Proteomes" id="UP000313645">
    <property type="component" value="Unassembled WGS sequence"/>
</dbReference>
<evidence type="ECO:0000259" key="3">
    <source>
        <dbReference type="Pfam" id="PF02563"/>
    </source>
</evidence>
<dbReference type="InterPro" id="IPR049712">
    <property type="entry name" value="Poly_export"/>
</dbReference>
<evidence type="ECO:0000313" key="6">
    <source>
        <dbReference type="Proteomes" id="UP000313645"/>
    </source>
</evidence>
<comment type="caution">
    <text evidence="5">The sequence shown here is derived from an EMBL/GenBank/DDBJ whole genome shotgun (WGS) entry which is preliminary data.</text>
</comment>
<accession>A0ABY1ZGU1</accession>
<dbReference type="Pfam" id="PF10531">
    <property type="entry name" value="SLBB"/>
    <property type="match status" value="1"/>
</dbReference>
<protein>
    <submittedName>
        <fullName evidence="5">Sugar ABC transporter substrate-binding protein</fullName>
    </submittedName>
</protein>
<proteinExistence type="predicted"/>
<organism evidence="5 6">
    <name type="scientific">Marinobacter halodurans</name>
    <dbReference type="NCBI Taxonomy" id="2528979"/>
    <lineage>
        <taxon>Bacteria</taxon>
        <taxon>Pseudomonadati</taxon>
        <taxon>Pseudomonadota</taxon>
        <taxon>Gammaproteobacteria</taxon>
        <taxon>Pseudomonadales</taxon>
        <taxon>Marinobacteraceae</taxon>
        <taxon>Marinobacter</taxon>
    </lineage>
</organism>
<keyword evidence="1 2" id="KW-0732">Signal</keyword>
<dbReference type="Gene3D" id="3.30.1950.10">
    <property type="entry name" value="wza like domain"/>
    <property type="match status" value="1"/>
</dbReference>
<dbReference type="PANTHER" id="PTHR33619">
    <property type="entry name" value="POLYSACCHARIDE EXPORT PROTEIN GFCE-RELATED"/>
    <property type="match status" value="1"/>
</dbReference>
<feature type="domain" description="Soluble ligand binding" evidence="4">
    <location>
        <begin position="123"/>
        <end position="168"/>
    </location>
</feature>
<dbReference type="InterPro" id="IPR019554">
    <property type="entry name" value="Soluble_ligand-bd"/>
</dbReference>
<sequence length="208" mass="22355">MARMVIGLVVLFSLLAGCASQPASSPQQIEAALNKNAGPVDQYILGPNDVVQVSVWRNPDLSVSVPVRPDGRISVPLVGDVVAAGLTPEELADDVQDKLEQYIRQPQVSVVVTGMNSHEFTDRVRVTGAVQSPMTMPFRDGMTVMDVVLSAGGANPFADLNDAMLYRPMGKEVVAIPVKLDDILTRGDIATNYRLLPGDILTVPERSF</sequence>
<evidence type="ECO:0000256" key="1">
    <source>
        <dbReference type="ARBA" id="ARBA00022729"/>
    </source>
</evidence>